<keyword evidence="3 6" id="KW-0812">Transmembrane</keyword>
<evidence type="ECO:0000256" key="4">
    <source>
        <dbReference type="ARBA" id="ARBA00022989"/>
    </source>
</evidence>
<dbReference type="Pfam" id="PF13520">
    <property type="entry name" value="AA_permease_2"/>
    <property type="match status" value="1"/>
</dbReference>
<evidence type="ECO:0000256" key="1">
    <source>
        <dbReference type="ARBA" id="ARBA00004141"/>
    </source>
</evidence>
<feature type="transmembrane region" description="Helical" evidence="6">
    <location>
        <begin position="535"/>
        <end position="555"/>
    </location>
</feature>
<feature type="transmembrane region" description="Helical" evidence="6">
    <location>
        <begin position="469"/>
        <end position="489"/>
    </location>
</feature>
<evidence type="ECO:0000256" key="3">
    <source>
        <dbReference type="ARBA" id="ARBA00022692"/>
    </source>
</evidence>
<evidence type="ECO:0000313" key="8">
    <source>
        <dbReference type="Proteomes" id="UP000694845"/>
    </source>
</evidence>
<evidence type="ECO:0000313" key="9">
    <source>
        <dbReference type="RefSeq" id="XP_022090388.1"/>
    </source>
</evidence>
<reference evidence="9" key="1">
    <citation type="submission" date="2025-08" db="UniProtKB">
        <authorList>
            <consortium name="RefSeq"/>
        </authorList>
    </citation>
    <scope>IDENTIFICATION</scope>
</reference>
<feature type="transmembrane region" description="Helical" evidence="6">
    <location>
        <begin position="501"/>
        <end position="523"/>
    </location>
</feature>
<dbReference type="RefSeq" id="XP_022090388.1">
    <property type="nucleotide sequence ID" value="XM_022234696.1"/>
</dbReference>
<dbReference type="PANTHER" id="PTHR43243:SF4">
    <property type="entry name" value="CATIONIC AMINO ACID TRANSPORTER 4"/>
    <property type="match status" value="1"/>
</dbReference>
<feature type="transmembrane region" description="Helical" evidence="6">
    <location>
        <begin position="561"/>
        <end position="581"/>
    </location>
</feature>
<name>A0A8B7YAY7_ACAPL</name>
<keyword evidence="2" id="KW-0813">Transport</keyword>
<gene>
    <name evidence="9" type="primary">LOC110979136</name>
</gene>
<evidence type="ECO:0000256" key="2">
    <source>
        <dbReference type="ARBA" id="ARBA00022448"/>
    </source>
</evidence>
<proteinExistence type="predicted"/>
<protein>
    <submittedName>
        <fullName evidence="9">Cationic amino acid transporter 4-like</fullName>
    </submittedName>
</protein>
<keyword evidence="5 6" id="KW-0472">Membrane</keyword>
<feature type="transmembrane region" description="Helical" evidence="6">
    <location>
        <begin position="227"/>
        <end position="248"/>
    </location>
</feature>
<feature type="domain" description="Cationic amino acid transporter C-terminal" evidence="7">
    <location>
        <begin position="533"/>
        <end position="583"/>
    </location>
</feature>
<evidence type="ECO:0000259" key="7">
    <source>
        <dbReference type="Pfam" id="PF13906"/>
    </source>
</evidence>
<dbReference type="AlphaFoldDB" id="A0A8B7YAY7"/>
<feature type="transmembrane region" description="Helical" evidence="6">
    <location>
        <begin position="355"/>
        <end position="374"/>
    </location>
</feature>
<sequence>MYFLKNLVRLKTVELNPEHEPLRRCLSTLDLTLLGISSMVGVTLYVLTGVIASTAGPSVILSYIFACTAAMFAALCYAELGSIFTRTGSAYVFTYSTIGELPAFIAGWSIILEYLLCCAVLARGWSGYLDSMLDSRIQNYTRMVLLGGEYWKSPLFAPYPDIVAGMFLAVFVVIIALGAKTSANFNKAFVAVNLTIVTLIAIGSFTLADGRNWSDYGFFPNGFGATVSGAAVVFIGFVGFDIIVVSAEEALDSQKSVPRAVIISIVVAALIYILVSMSLTLGVPYYEIDLRAVLATPFKYHGLPWATHVVDAGALCAMSACLVSATFALPRVAYAMATDGIFFKIFANVNSTTHTPLVSTFFFGSVSIILTILLDVNTLSSVLSIGTLTAFTLVAASVMVIRYKPSQLTHQIQDIAALSSKAEDSDQDTNTVPDKASFLNPKENEPIQGGELRHQFRFLTIMARCEPGVAPLVCFFSTTCLQFATVFVIVVFGDNIKSGDWWVILLVIVLGSSAVLLIVPIFLHEQVDTKSAFKAPFVPLTPILCVLCNIILVLLLSPDTWIRFAVWMAIGIVIYLLYGYWHSDERLAVKQMSIPKDQYCVLKNDENTATECVMEGSLSMPQPSKNETEEFLD</sequence>
<dbReference type="OrthoDB" id="3900342at2759"/>
<dbReference type="GeneID" id="110979136"/>
<dbReference type="GO" id="GO:0015171">
    <property type="term" value="F:amino acid transmembrane transporter activity"/>
    <property type="evidence" value="ECO:0007669"/>
    <property type="project" value="TreeGrafter"/>
</dbReference>
<comment type="subcellular location">
    <subcellularLocation>
        <location evidence="1">Membrane</location>
        <topology evidence="1">Multi-pass membrane protein</topology>
    </subcellularLocation>
</comment>
<dbReference type="InterPro" id="IPR029485">
    <property type="entry name" value="CAT_C"/>
</dbReference>
<feature type="transmembrane region" description="Helical" evidence="6">
    <location>
        <begin position="162"/>
        <end position="179"/>
    </location>
</feature>
<organism evidence="8 9">
    <name type="scientific">Acanthaster planci</name>
    <name type="common">Crown-of-thorns starfish</name>
    <dbReference type="NCBI Taxonomy" id="133434"/>
    <lineage>
        <taxon>Eukaryota</taxon>
        <taxon>Metazoa</taxon>
        <taxon>Echinodermata</taxon>
        <taxon>Eleutherozoa</taxon>
        <taxon>Asterozoa</taxon>
        <taxon>Asteroidea</taxon>
        <taxon>Valvatacea</taxon>
        <taxon>Valvatida</taxon>
        <taxon>Acanthasteridae</taxon>
        <taxon>Acanthaster</taxon>
    </lineage>
</organism>
<dbReference type="Proteomes" id="UP000694845">
    <property type="component" value="Unplaced"/>
</dbReference>
<dbReference type="PANTHER" id="PTHR43243">
    <property type="entry name" value="INNER MEMBRANE TRANSPORTER YGJI-RELATED"/>
    <property type="match status" value="1"/>
</dbReference>
<dbReference type="Gene3D" id="1.20.1740.10">
    <property type="entry name" value="Amino acid/polyamine transporter I"/>
    <property type="match status" value="2"/>
</dbReference>
<accession>A0A8B7YAY7</accession>
<feature type="transmembrane region" description="Helical" evidence="6">
    <location>
        <begin position="260"/>
        <end position="285"/>
    </location>
</feature>
<keyword evidence="4 6" id="KW-1133">Transmembrane helix</keyword>
<evidence type="ECO:0000256" key="5">
    <source>
        <dbReference type="ARBA" id="ARBA00023136"/>
    </source>
</evidence>
<dbReference type="InterPro" id="IPR002293">
    <property type="entry name" value="AA/rel_permease1"/>
</dbReference>
<dbReference type="OMA" id="ETHISRW"/>
<dbReference type="GO" id="GO:0005886">
    <property type="term" value="C:plasma membrane"/>
    <property type="evidence" value="ECO:0007669"/>
    <property type="project" value="TreeGrafter"/>
</dbReference>
<dbReference type="Pfam" id="PF13906">
    <property type="entry name" value="AA_permease_C"/>
    <property type="match status" value="1"/>
</dbReference>
<evidence type="ECO:0000256" key="6">
    <source>
        <dbReference type="SAM" id="Phobius"/>
    </source>
</evidence>
<feature type="transmembrane region" description="Helical" evidence="6">
    <location>
        <begin position="305"/>
        <end position="334"/>
    </location>
</feature>
<feature type="transmembrane region" description="Helical" evidence="6">
    <location>
        <begin position="380"/>
        <end position="401"/>
    </location>
</feature>
<feature type="transmembrane region" description="Helical" evidence="6">
    <location>
        <begin position="31"/>
        <end position="54"/>
    </location>
</feature>
<feature type="transmembrane region" description="Helical" evidence="6">
    <location>
        <begin position="101"/>
        <end position="122"/>
    </location>
</feature>
<keyword evidence="8" id="KW-1185">Reference proteome</keyword>
<feature type="transmembrane region" description="Helical" evidence="6">
    <location>
        <begin position="60"/>
        <end position="80"/>
    </location>
</feature>
<dbReference type="KEGG" id="aplc:110979136"/>
<feature type="transmembrane region" description="Helical" evidence="6">
    <location>
        <begin position="188"/>
        <end position="207"/>
    </location>
</feature>